<keyword evidence="2" id="KW-1185">Reference proteome</keyword>
<gene>
    <name evidence="1" type="ORF">AB0H72_18125</name>
</gene>
<organism evidence="1 2">
    <name type="scientific">Nocardia fusca</name>
    <dbReference type="NCBI Taxonomy" id="941183"/>
    <lineage>
        <taxon>Bacteria</taxon>
        <taxon>Bacillati</taxon>
        <taxon>Actinomycetota</taxon>
        <taxon>Actinomycetes</taxon>
        <taxon>Mycobacteriales</taxon>
        <taxon>Nocardiaceae</taxon>
        <taxon>Nocardia</taxon>
    </lineage>
</organism>
<reference evidence="1 2" key="1">
    <citation type="submission" date="2024-06" db="EMBL/GenBank/DDBJ databases">
        <title>The Natural Products Discovery Center: Release of the First 8490 Sequenced Strains for Exploring Actinobacteria Biosynthetic Diversity.</title>
        <authorList>
            <person name="Kalkreuter E."/>
            <person name="Kautsar S.A."/>
            <person name="Yang D."/>
            <person name="Bader C.D."/>
            <person name="Teijaro C.N."/>
            <person name="Fluegel L."/>
            <person name="Davis C.M."/>
            <person name="Simpson J.R."/>
            <person name="Lauterbach L."/>
            <person name="Steele A.D."/>
            <person name="Gui C."/>
            <person name="Meng S."/>
            <person name="Li G."/>
            <person name="Viehrig K."/>
            <person name="Ye F."/>
            <person name="Su P."/>
            <person name="Kiefer A.F."/>
            <person name="Nichols A."/>
            <person name="Cepeda A.J."/>
            <person name="Yan W."/>
            <person name="Fan B."/>
            <person name="Jiang Y."/>
            <person name="Adhikari A."/>
            <person name="Zheng C.-J."/>
            <person name="Schuster L."/>
            <person name="Cowan T.M."/>
            <person name="Smanski M.J."/>
            <person name="Chevrette M.G."/>
            <person name="De Carvalho L.P.S."/>
            <person name="Shen B."/>
        </authorList>
    </citation>
    <scope>NUCLEOTIDE SEQUENCE [LARGE SCALE GENOMIC DNA]</scope>
    <source>
        <strain evidence="1 2">NPDC050671</strain>
    </source>
</reference>
<dbReference type="EMBL" id="JBFAIH010000010">
    <property type="protein sequence ID" value="MEV0364612.1"/>
    <property type="molecule type" value="Genomic_DNA"/>
</dbReference>
<evidence type="ECO:0000313" key="1">
    <source>
        <dbReference type="EMBL" id="MEV0364612.1"/>
    </source>
</evidence>
<protein>
    <recommendedName>
        <fullName evidence="3">Excreted virulence factor EspC (Type VII ESX diderm)</fullName>
    </recommendedName>
</protein>
<accession>A0ABV3FAD1</accession>
<comment type="caution">
    <text evidence="1">The sequence shown here is derived from an EMBL/GenBank/DDBJ whole genome shotgun (WGS) entry which is preliminary data.</text>
</comment>
<sequence>MTDLVADSRIVREFGDASAALAVETATAGAVNQAALIAAAIPVFGLIGQDFLAAFAYAQANNLRSVGELAAVHAATALTSYEGAAAYDSIEEASVSEFGVIGRTV</sequence>
<evidence type="ECO:0000313" key="2">
    <source>
        <dbReference type="Proteomes" id="UP001551658"/>
    </source>
</evidence>
<proteinExistence type="predicted"/>
<dbReference type="Proteomes" id="UP001551658">
    <property type="component" value="Unassembled WGS sequence"/>
</dbReference>
<name>A0ABV3FAD1_9NOCA</name>
<evidence type="ECO:0008006" key="3">
    <source>
        <dbReference type="Google" id="ProtNLM"/>
    </source>
</evidence>
<dbReference type="RefSeq" id="WP_357979847.1">
    <property type="nucleotide sequence ID" value="NZ_JBFAIH010000010.1"/>
</dbReference>